<proteinExistence type="predicted"/>
<sequence length="150" mass="17100">MAKYLEIRFIEQNIAVKARLLEKQMPRTCAGLLRHLPLEGTATHARYSGSEVAVLISNKIHIGRERATCAVLPGDVAYMWLNRDDHYGLEEDVAEIAWFYDRDSQPRMWEGPVRANIFARIEGDTAEFYKASADTRISGVKKVSFKLLQD</sequence>
<dbReference type="EMBL" id="MFIX01000181">
    <property type="protein sequence ID" value="OGG02617.1"/>
    <property type="molecule type" value="Genomic_DNA"/>
</dbReference>
<dbReference type="STRING" id="1817867.A3F83_13265"/>
<evidence type="ECO:0008006" key="3">
    <source>
        <dbReference type="Google" id="ProtNLM"/>
    </source>
</evidence>
<comment type="caution">
    <text evidence="1">The sequence shown here is derived from an EMBL/GenBank/DDBJ whole genome shotgun (WGS) entry which is preliminary data.</text>
</comment>
<dbReference type="Proteomes" id="UP000179129">
    <property type="component" value="Unassembled WGS sequence"/>
</dbReference>
<evidence type="ECO:0000313" key="1">
    <source>
        <dbReference type="EMBL" id="OGG02617.1"/>
    </source>
</evidence>
<dbReference type="InterPro" id="IPR024532">
    <property type="entry name" value="DUF3830"/>
</dbReference>
<dbReference type="Pfam" id="PF12903">
    <property type="entry name" value="DUF3830"/>
    <property type="match status" value="1"/>
</dbReference>
<organism evidence="1 2">
    <name type="scientific">Candidatus Glassbacteria bacterium RIFCSPLOWO2_12_FULL_58_11</name>
    <dbReference type="NCBI Taxonomy" id="1817867"/>
    <lineage>
        <taxon>Bacteria</taxon>
        <taxon>Candidatus Glassiibacteriota</taxon>
    </lineage>
</organism>
<protein>
    <recommendedName>
        <fullName evidence="3">DUF3830 domain-containing protein</fullName>
    </recommendedName>
</protein>
<name>A0A1F5YRL0_9BACT</name>
<gene>
    <name evidence="1" type="ORF">A3F83_13265</name>
</gene>
<dbReference type="SUPFAM" id="SSF50891">
    <property type="entry name" value="Cyclophilin-like"/>
    <property type="match status" value="1"/>
</dbReference>
<accession>A0A1F5YRL0</accession>
<dbReference type="Gene3D" id="2.40.100.20">
    <property type="match status" value="1"/>
</dbReference>
<evidence type="ECO:0000313" key="2">
    <source>
        <dbReference type="Proteomes" id="UP000179129"/>
    </source>
</evidence>
<dbReference type="InterPro" id="IPR029000">
    <property type="entry name" value="Cyclophilin-like_dom_sf"/>
</dbReference>
<dbReference type="AlphaFoldDB" id="A0A1F5YRL0"/>
<reference evidence="1 2" key="1">
    <citation type="journal article" date="2016" name="Nat. Commun.">
        <title>Thousands of microbial genomes shed light on interconnected biogeochemical processes in an aquifer system.</title>
        <authorList>
            <person name="Anantharaman K."/>
            <person name="Brown C.T."/>
            <person name="Hug L.A."/>
            <person name="Sharon I."/>
            <person name="Castelle C.J."/>
            <person name="Probst A.J."/>
            <person name="Thomas B.C."/>
            <person name="Singh A."/>
            <person name="Wilkins M.J."/>
            <person name="Karaoz U."/>
            <person name="Brodie E.L."/>
            <person name="Williams K.H."/>
            <person name="Hubbard S.S."/>
            <person name="Banfield J.F."/>
        </authorList>
    </citation>
    <scope>NUCLEOTIDE SEQUENCE [LARGE SCALE GENOMIC DNA]</scope>
</reference>